<keyword evidence="3" id="KW-1185">Reference proteome</keyword>
<protein>
    <submittedName>
        <fullName evidence="2">Uncharacterized protein</fullName>
    </submittedName>
</protein>
<evidence type="ECO:0000313" key="2">
    <source>
        <dbReference type="EMBL" id="PQD96804.1"/>
    </source>
</evidence>
<accession>A0A2S7N440</accession>
<gene>
    <name evidence="2" type="ORF">CYL18_02635</name>
</gene>
<comment type="caution">
    <text evidence="2">The sequence shown here is derived from an EMBL/GenBank/DDBJ whole genome shotgun (WGS) entry which is preliminary data.</text>
</comment>
<keyword evidence="1" id="KW-0472">Membrane</keyword>
<keyword evidence="1" id="KW-1133">Transmembrane helix</keyword>
<feature type="transmembrane region" description="Helical" evidence="1">
    <location>
        <begin position="6"/>
        <end position="26"/>
    </location>
</feature>
<organism evidence="2 3">
    <name type="scientific">Pradoshia eiseniae</name>
    <dbReference type="NCBI Taxonomy" id="2064768"/>
    <lineage>
        <taxon>Bacteria</taxon>
        <taxon>Bacillati</taxon>
        <taxon>Bacillota</taxon>
        <taxon>Bacilli</taxon>
        <taxon>Bacillales</taxon>
        <taxon>Bacillaceae</taxon>
        <taxon>Pradoshia</taxon>
    </lineage>
</organism>
<dbReference type="Proteomes" id="UP000239663">
    <property type="component" value="Unassembled WGS sequence"/>
</dbReference>
<evidence type="ECO:0000313" key="3">
    <source>
        <dbReference type="Proteomes" id="UP000239663"/>
    </source>
</evidence>
<keyword evidence="1" id="KW-0812">Transmembrane</keyword>
<evidence type="ECO:0000256" key="1">
    <source>
        <dbReference type="SAM" id="Phobius"/>
    </source>
</evidence>
<reference evidence="2 3" key="1">
    <citation type="submission" date="2017-12" db="EMBL/GenBank/DDBJ databases">
        <title>Taxonomic description and draft genome of Pradoshia cofamensis Gen. nov., sp. nov., a thermotolerant bacillale isolated from anterior gut of earthworm Eisenia fetida.</title>
        <authorList>
            <person name="Saha T."/>
            <person name="Chakraborty R."/>
        </authorList>
    </citation>
    <scope>NUCLEOTIDE SEQUENCE [LARGE SCALE GENOMIC DNA]</scope>
    <source>
        <strain evidence="2 3">EAG3</strain>
    </source>
</reference>
<sequence>MLLPIYSFPFPELFFMVFHPFLLFIFDHKNYITISYYSRFSIKIVRLEHKKETLIKTVLTALMKASALY</sequence>
<proteinExistence type="predicted"/>
<dbReference type="EMBL" id="PKOZ01000001">
    <property type="protein sequence ID" value="PQD96804.1"/>
    <property type="molecule type" value="Genomic_DNA"/>
</dbReference>
<dbReference type="AlphaFoldDB" id="A0A2S7N440"/>
<name>A0A2S7N440_9BACI</name>